<evidence type="ECO:0000256" key="1">
    <source>
        <dbReference type="ARBA" id="ARBA00004496"/>
    </source>
</evidence>
<evidence type="ECO:0000256" key="3">
    <source>
        <dbReference type="ARBA" id="ARBA00022723"/>
    </source>
</evidence>
<sequence length="406" mass="45251">MDAIEAELTRLTSKSNLSKALTNIDGCLELLQAARNQIAEDPDSAAKTLAMLQQTMNSQLEKVGSDHKDVYTGLNKFGKALDKKFKSASAYHSPRHDNIANKQPELHRAVAMHLMREGHFSVASHLLDEATGAGHPIAVPPSLEEDFRTLYSILDSLSGHDLNPAIEWAHSRAHDLEHRGSNLEFELCRLKFITLFLDALETGPEEAMQFARTEFHRFQQRHFRDCLQLFLAFTYRAGIAGMMTGKNQPKDVVNPAPYPYYNLFQNVEERWENIGKMFTSEYCGLLGLSAESPLFLAVTAGSVALPVLEKLRRITEDKGTEWTSHGELPVEIPLPSPRYHFHSIFVCPVSKGQTTEDNPPMILPCGHVIAKESLDQLAKGNSANAHLKCPYCPKECTLGSAMQVII</sequence>
<accession>A0A4S2MT77</accession>
<comment type="similarity">
    <text evidence="6">Belongs to the RMD5/GID2 family.</text>
</comment>
<dbReference type="InterPro" id="IPR027370">
    <property type="entry name" value="Znf-RING_euk"/>
</dbReference>
<dbReference type="GO" id="GO:0005737">
    <property type="term" value="C:cytoplasm"/>
    <property type="evidence" value="ECO:0007669"/>
    <property type="project" value="UniProtKB-SubCell"/>
</dbReference>
<dbReference type="InterPro" id="IPR044063">
    <property type="entry name" value="ZF_RING_GID"/>
</dbReference>
<evidence type="ECO:0000313" key="12">
    <source>
        <dbReference type="EMBL" id="TGZ79680.1"/>
    </source>
</evidence>
<evidence type="ECO:0000256" key="4">
    <source>
        <dbReference type="ARBA" id="ARBA00022771"/>
    </source>
</evidence>
<keyword evidence="3" id="KW-0479">Metal-binding</keyword>
<dbReference type="GO" id="GO:0043161">
    <property type="term" value="P:proteasome-mediated ubiquitin-dependent protein catabolic process"/>
    <property type="evidence" value="ECO:0007669"/>
    <property type="project" value="InterPro"/>
</dbReference>
<dbReference type="STRING" id="341454.A0A4S2MT77"/>
<evidence type="ECO:0000256" key="9">
    <source>
        <dbReference type="PROSITE-ProRule" id="PRU01215"/>
    </source>
</evidence>
<name>A0A4S2MT77_9PEZI</name>
<feature type="domain" description="RING-Gid-type" evidence="11">
    <location>
        <begin position="347"/>
        <end position="392"/>
    </location>
</feature>
<organism evidence="12 13">
    <name type="scientific">Ascodesmis nigricans</name>
    <dbReference type="NCBI Taxonomy" id="341454"/>
    <lineage>
        <taxon>Eukaryota</taxon>
        <taxon>Fungi</taxon>
        <taxon>Dikarya</taxon>
        <taxon>Ascomycota</taxon>
        <taxon>Pezizomycotina</taxon>
        <taxon>Pezizomycetes</taxon>
        <taxon>Pezizales</taxon>
        <taxon>Ascodesmidaceae</taxon>
        <taxon>Ascodesmis</taxon>
    </lineage>
</organism>
<protein>
    <recommendedName>
        <fullName evidence="8">GID complex catalytic subunit 2</fullName>
    </recommendedName>
    <alternativeName>
        <fullName evidence="7">Glucose-induced degradation protein 2</fullName>
    </alternativeName>
</protein>
<feature type="zinc finger region" description="RING-Gid-type" evidence="9">
    <location>
        <begin position="347"/>
        <end position="392"/>
    </location>
</feature>
<comment type="subcellular location">
    <subcellularLocation>
        <location evidence="1">Cytoplasm</location>
    </subcellularLocation>
</comment>
<evidence type="ECO:0000259" key="11">
    <source>
        <dbReference type="PROSITE" id="PS51867"/>
    </source>
</evidence>
<dbReference type="PROSITE" id="PS50897">
    <property type="entry name" value="CTLH"/>
    <property type="match status" value="1"/>
</dbReference>
<dbReference type="InterPro" id="IPR006595">
    <property type="entry name" value="CTLH_C"/>
</dbReference>
<evidence type="ECO:0000256" key="6">
    <source>
        <dbReference type="ARBA" id="ARBA00061136"/>
    </source>
</evidence>
<evidence type="ECO:0000259" key="10">
    <source>
        <dbReference type="PROSITE" id="PS50897"/>
    </source>
</evidence>
<evidence type="ECO:0000256" key="8">
    <source>
        <dbReference type="ARBA" id="ARBA00080744"/>
    </source>
</evidence>
<dbReference type="InterPro" id="IPR037683">
    <property type="entry name" value="Rmd5_dRing"/>
</dbReference>
<dbReference type="InterPro" id="IPR013083">
    <property type="entry name" value="Znf_RING/FYVE/PHD"/>
</dbReference>
<feature type="domain" description="CTLH" evidence="10">
    <location>
        <begin position="146"/>
        <end position="207"/>
    </location>
</feature>
<dbReference type="GO" id="GO:0008270">
    <property type="term" value="F:zinc ion binding"/>
    <property type="evidence" value="ECO:0007669"/>
    <property type="project" value="UniProtKB-KW"/>
</dbReference>
<dbReference type="OrthoDB" id="1933281at2759"/>
<keyword evidence="2" id="KW-0963">Cytoplasm</keyword>
<evidence type="ECO:0000313" key="13">
    <source>
        <dbReference type="Proteomes" id="UP000298138"/>
    </source>
</evidence>
<dbReference type="AlphaFoldDB" id="A0A4S2MT77"/>
<dbReference type="GO" id="GO:0034657">
    <property type="term" value="C:GID complex"/>
    <property type="evidence" value="ECO:0007669"/>
    <property type="project" value="TreeGrafter"/>
</dbReference>
<dbReference type="InParanoid" id="A0A4S2MT77"/>
<dbReference type="Gene3D" id="3.30.40.10">
    <property type="entry name" value="Zinc/RING finger domain, C3HC4 (zinc finger)"/>
    <property type="match status" value="1"/>
</dbReference>
<dbReference type="GO" id="GO:0061630">
    <property type="term" value="F:ubiquitin protein ligase activity"/>
    <property type="evidence" value="ECO:0007669"/>
    <property type="project" value="InterPro"/>
</dbReference>
<proteinExistence type="inferred from homology"/>
<dbReference type="CDD" id="cd16652">
    <property type="entry name" value="dRING_Rmd5p-like"/>
    <property type="match status" value="1"/>
</dbReference>
<keyword evidence="5" id="KW-0862">Zinc</keyword>
<dbReference type="SUPFAM" id="SSF57850">
    <property type="entry name" value="RING/U-box"/>
    <property type="match status" value="1"/>
</dbReference>
<dbReference type="PANTHER" id="PTHR12170">
    <property type="entry name" value="MACROPHAGE ERYTHROBLAST ATTACHER-RELATED"/>
    <property type="match status" value="1"/>
</dbReference>
<dbReference type="PANTHER" id="PTHR12170:SF3">
    <property type="entry name" value="GH10162P"/>
    <property type="match status" value="1"/>
</dbReference>
<dbReference type="FunCoup" id="A0A4S2MT77">
    <property type="interactions" value="577"/>
</dbReference>
<evidence type="ECO:0000256" key="7">
    <source>
        <dbReference type="ARBA" id="ARBA00075398"/>
    </source>
</evidence>
<gene>
    <name evidence="12" type="ORF">EX30DRAFT_333262</name>
</gene>
<evidence type="ECO:0000256" key="5">
    <source>
        <dbReference type="ARBA" id="ARBA00022833"/>
    </source>
</evidence>
<dbReference type="PROSITE" id="PS51867">
    <property type="entry name" value="ZF_RING_GID"/>
    <property type="match status" value="1"/>
</dbReference>
<reference evidence="12 13" key="1">
    <citation type="submission" date="2019-04" db="EMBL/GenBank/DDBJ databases">
        <title>Comparative genomics and transcriptomics to analyze fruiting body development in filamentous ascomycetes.</title>
        <authorList>
            <consortium name="DOE Joint Genome Institute"/>
            <person name="Lutkenhaus R."/>
            <person name="Traeger S."/>
            <person name="Breuer J."/>
            <person name="Kuo A."/>
            <person name="Lipzen A."/>
            <person name="Pangilinan J."/>
            <person name="Dilworth D."/>
            <person name="Sandor L."/>
            <person name="Poggeler S."/>
            <person name="Barry K."/>
            <person name="Grigoriev I.V."/>
            <person name="Nowrousian M."/>
        </authorList>
    </citation>
    <scope>NUCLEOTIDE SEQUENCE [LARGE SCALE GENOMIC DNA]</scope>
    <source>
        <strain evidence="12 13">CBS 389.68</strain>
    </source>
</reference>
<keyword evidence="13" id="KW-1185">Reference proteome</keyword>
<dbReference type="Pfam" id="PF10607">
    <property type="entry name" value="CTLH"/>
    <property type="match status" value="1"/>
</dbReference>
<evidence type="ECO:0000256" key="2">
    <source>
        <dbReference type="ARBA" id="ARBA00022490"/>
    </source>
</evidence>
<dbReference type="InterPro" id="IPR024964">
    <property type="entry name" value="CTLH/CRA"/>
</dbReference>
<dbReference type="EMBL" id="ML220130">
    <property type="protein sequence ID" value="TGZ79680.1"/>
    <property type="molecule type" value="Genomic_DNA"/>
</dbReference>
<dbReference type="Proteomes" id="UP000298138">
    <property type="component" value="Unassembled WGS sequence"/>
</dbReference>
<keyword evidence="4 9" id="KW-0863">Zinc-finger</keyword>
<dbReference type="FunFam" id="3.30.40.10:FF:000143">
    <property type="entry name" value="Regulator of gluconeogenesis Rmd5"/>
    <property type="match status" value="1"/>
</dbReference>
<dbReference type="InterPro" id="IPR045098">
    <property type="entry name" value="Fyv10_fam"/>
</dbReference>
<dbReference type="Pfam" id="PF13445">
    <property type="entry name" value="zf-RING_UBOX"/>
    <property type="match status" value="1"/>
</dbReference>
<dbReference type="GO" id="GO:0005634">
    <property type="term" value="C:nucleus"/>
    <property type="evidence" value="ECO:0007669"/>
    <property type="project" value="TreeGrafter"/>
</dbReference>